<dbReference type="PROSITE" id="PS01179">
    <property type="entry name" value="PID"/>
    <property type="match status" value="1"/>
</dbReference>
<evidence type="ECO:0000259" key="4">
    <source>
        <dbReference type="PROSITE" id="PS01179"/>
    </source>
</evidence>
<feature type="compositionally biased region" description="Low complexity" evidence="3">
    <location>
        <begin position="315"/>
        <end position="333"/>
    </location>
</feature>
<dbReference type="Pfam" id="PF00566">
    <property type="entry name" value="RabGAP-TBC"/>
    <property type="match status" value="1"/>
</dbReference>
<dbReference type="InterPro" id="IPR035969">
    <property type="entry name" value="Rab-GAP_TBC_sf"/>
</dbReference>
<dbReference type="FunFam" id="1.10.472.80:FF:000027">
    <property type="entry name" value="GTPase activating protein (Evi5)"/>
    <property type="match status" value="1"/>
</dbReference>
<name>A0AAV7JFM7_9METZ</name>
<feature type="region of interest" description="Disordered" evidence="3">
    <location>
        <begin position="315"/>
        <end position="337"/>
    </location>
</feature>
<dbReference type="PANTHER" id="PTHR47219">
    <property type="entry name" value="RAB GTPASE-ACTIVATING PROTEIN 1-LIKE"/>
    <property type="match status" value="1"/>
</dbReference>
<protein>
    <submittedName>
        <fullName evidence="6">Rab GTPase-activating protein 1-like isoform X3</fullName>
    </submittedName>
</protein>
<dbReference type="Gene3D" id="2.30.29.30">
    <property type="entry name" value="Pleckstrin-homology domain (PH domain)/Phosphotyrosine-binding domain (PTB)"/>
    <property type="match status" value="1"/>
</dbReference>
<keyword evidence="7" id="KW-1185">Reference proteome</keyword>
<dbReference type="PROSITE" id="PS50086">
    <property type="entry name" value="TBC_RABGAP"/>
    <property type="match status" value="1"/>
</dbReference>
<dbReference type="Pfam" id="PF12473">
    <property type="entry name" value="DUF3694"/>
    <property type="match status" value="1"/>
</dbReference>
<dbReference type="InterPro" id="IPR006020">
    <property type="entry name" value="PTB/PI_dom"/>
</dbReference>
<gene>
    <name evidence="6" type="ORF">LOD99_8666</name>
</gene>
<evidence type="ECO:0000313" key="7">
    <source>
        <dbReference type="Proteomes" id="UP001165289"/>
    </source>
</evidence>
<dbReference type="InterPro" id="IPR000195">
    <property type="entry name" value="Rab-GAP-TBC_dom"/>
</dbReference>
<comment type="caution">
    <text evidence="6">The sequence shown here is derived from an EMBL/GenBank/DDBJ whole genome shotgun (WGS) entry which is preliminary data.</text>
</comment>
<dbReference type="Gene3D" id="1.10.8.270">
    <property type="entry name" value="putative rabgap domain of human tbc1 domain family member 14 like domains"/>
    <property type="match status" value="1"/>
</dbReference>
<dbReference type="AlphaFoldDB" id="A0AAV7JFM7"/>
<sequence length="1021" mass="117388">MSTELLREESTEKTIAFVNTSSDTENSPTVLSFEEIHVDIVTDDTQVDINNCEVENPNSELCDIPQKPTSTHDDVDKFRYNGAVYLGSSNVNAPMSRPEAARTMQILKSGSSEDTSFNQTIHILLSRDSTGDLQLIEANTNSILCSYPIRTILFCSRGTEDTVRDCFTFTVSHKSDGSEAFQCHVIKMLDTSGPSLLVRAFSSAFNDGETKPNPRKLLANKLPPIGTKLSYSYDLTLQVREDLKGDGSWNKIPFEKDVFKLQIGAQRKFKIKLSKREYSHINESGLFDIKIEKCFGMIIYLNETTNDNTQEFSYTDSSDFNTTPSSTTTTADSNINSPLINTNNLSPQCLLDVRSSFYNTAGIFTIEADWPSEIPQFDCFLEETPRNKLVSLTVVTDLIMDLVTEPVRFTKIFSVRFVRPDLSSTFNTLFSSIRGKFSRESYTLILTPSEKEKSKFDVANCEVMKQESSRARSSTDTERMKNIPLSNSEESLREKIMKQEPLMSGSGVVCTEISDEVLDDWRVLLDRWNWKEKERPKQLIKLVRKGIPEKYRVLVWQMLTQVLDDKELSEIYRLLMVQHEGNIDPVIEWDIKRTFTAHEFFRDKTNHKLLLNLSTAYSLYDKEIGYCQGFSFIMAVLLLHFPEEQSFAVLVKIMCEYELREVFKPGLQILQMKFYQLDCAIEEYLPGISQHFKDIGLETHMYASQWFLTVFAAKFPLNLAYRVFDIFLAEGLDQTMFSFALALLKDSQRELLSLGFESILQFFRATLPIKYLDNAACQHLVDLATNSMRISLKKLKKYERDYSAVNLEKDTVEDPTQKLERQSRQLREENGWLHQENDKLAKELVDSKVKLRDEMDLLEDKLDKKSKDIGQCHVTIRELRTELSSTVTDLQERESHLATWIHRYEADKQQSEHTLAEYKDILARMDESHQAQIMDLKNQVIELKAQLAKTTTHNSTDSDLEQNIVNDADRLQEVEMELAKTKLELCESNCQINDLKLQITNLTEQSQYSIFKKQKKSTVSK</sequence>
<evidence type="ECO:0000313" key="6">
    <source>
        <dbReference type="EMBL" id="KAI6647592.1"/>
    </source>
</evidence>
<keyword evidence="2" id="KW-0175">Coiled coil</keyword>
<dbReference type="SMART" id="SM00462">
    <property type="entry name" value="PTB"/>
    <property type="match status" value="1"/>
</dbReference>
<reference evidence="6 7" key="1">
    <citation type="journal article" date="2023" name="BMC Biol.">
        <title>The compact genome of the sponge Oopsacas minuta (Hexactinellida) is lacking key metazoan core genes.</title>
        <authorList>
            <person name="Santini S."/>
            <person name="Schenkelaars Q."/>
            <person name="Jourda C."/>
            <person name="Duchesne M."/>
            <person name="Belahbib H."/>
            <person name="Rocher C."/>
            <person name="Selva M."/>
            <person name="Riesgo A."/>
            <person name="Vervoort M."/>
            <person name="Leys S.P."/>
            <person name="Kodjabachian L."/>
            <person name="Le Bivic A."/>
            <person name="Borchiellini C."/>
            <person name="Claverie J.M."/>
            <person name="Renard E."/>
        </authorList>
    </citation>
    <scope>NUCLEOTIDE SEQUENCE [LARGE SCALE GENOMIC DNA]</scope>
    <source>
        <strain evidence="6">SPO-2</strain>
    </source>
</reference>
<dbReference type="GO" id="GO:0005096">
    <property type="term" value="F:GTPase activator activity"/>
    <property type="evidence" value="ECO:0007669"/>
    <property type="project" value="UniProtKB-KW"/>
</dbReference>
<dbReference type="SMART" id="SM00164">
    <property type="entry name" value="TBC"/>
    <property type="match status" value="1"/>
</dbReference>
<dbReference type="InterPro" id="IPR050302">
    <property type="entry name" value="Rab_GAP_TBC_domain"/>
</dbReference>
<dbReference type="FunFam" id="1.10.8.270:FF:000001">
    <property type="entry name" value="TBC1 domain family member 1"/>
    <property type="match status" value="1"/>
</dbReference>
<evidence type="ECO:0000256" key="3">
    <source>
        <dbReference type="SAM" id="MobiDB-lite"/>
    </source>
</evidence>
<dbReference type="Gene3D" id="1.10.10.750">
    <property type="entry name" value="Ypt/Rab-GAP domain of gyp1p, domain 1"/>
    <property type="match status" value="1"/>
</dbReference>
<feature type="coiled-coil region" evidence="2">
    <location>
        <begin position="841"/>
        <end position="868"/>
    </location>
</feature>
<proteinExistence type="predicted"/>
<dbReference type="InterPro" id="IPR022164">
    <property type="entry name" value="Kinesin-like"/>
</dbReference>
<dbReference type="InterPro" id="IPR011993">
    <property type="entry name" value="PH-like_dom_sf"/>
</dbReference>
<organism evidence="6 7">
    <name type="scientific">Oopsacas minuta</name>
    <dbReference type="NCBI Taxonomy" id="111878"/>
    <lineage>
        <taxon>Eukaryota</taxon>
        <taxon>Metazoa</taxon>
        <taxon>Porifera</taxon>
        <taxon>Hexactinellida</taxon>
        <taxon>Hexasterophora</taxon>
        <taxon>Lyssacinosida</taxon>
        <taxon>Leucopsacidae</taxon>
        <taxon>Oopsacas</taxon>
    </lineage>
</organism>
<accession>A0AAV7JFM7</accession>
<feature type="domain" description="PID" evidence="4">
    <location>
        <begin position="83"/>
        <end position="206"/>
    </location>
</feature>
<feature type="domain" description="Rab-GAP TBC" evidence="5">
    <location>
        <begin position="546"/>
        <end position="731"/>
    </location>
</feature>
<dbReference type="SUPFAM" id="SSF47923">
    <property type="entry name" value="Ypt/Rab-GAP domain of gyp1p"/>
    <property type="match status" value="2"/>
</dbReference>
<evidence type="ECO:0000259" key="5">
    <source>
        <dbReference type="PROSITE" id="PS50086"/>
    </source>
</evidence>
<dbReference type="PANTHER" id="PTHR47219:SF9">
    <property type="entry name" value="GTPASE ACTIVATING PROTEIN AND CENTROSOME-ASSOCIATED, ISOFORM B"/>
    <property type="match status" value="1"/>
</dbReference>
<evidence type="ECO:0000256" key="2">
    <source>
        <dbReference type="SAM" id="Coils"/>
    </source>
</evidence>
<dbReference type="Proteomes" id="UP001165289">
    <property type="component" value="Unassembled WGS sequence"/>
</dbReference>
<dbReference type="Pfam" id="PF00640">
    <property type="entry name" value="PID"/>
    <property type="match status" value="1"/>
</dbReference>
<dbReference type="EMBL" id="JAKMXF010000340">
    <property type="protein sequence ID" value="KAI6647592.1"/>
    <property type="molecule type" value="Genomic_DNA"/>
</dbReference>
<feature type="coiled-coil region" evidence="2">
    <location>
        <begin position="901"/>
        <end position="953"/>
    </location>
</feature>
<dbReference type="GO" id="GO:0031267">
    <property type="term" value="F:small GTPase binding"/>
    <property type="evidence" value="ECO:0007669"/>
    <property type="project" value="TreeGrafter"/>
</dbReference>
<keyword evidence="1" id="KW-0343">GTPase activation</keyword>
<dbReference type="SUPFAM" id="SSF50729">
    <property type="entry name" value="PH domain-like"/>
    <property type="match status" value="1"/>
</dbReference>
<evidence type="ECO:0000256" key="1">
    <source>
        <dbReference type="ARBA" id="ARBA00022468"/>
    </source>
</evidence>
<dbReference type="Gene3D" id="1.10.472.80">
    <property type="entry name" value="Ypt/Rab-GAP domain of gyp1p, domain 3"/>
    <property type="match status" value="1"/>
</dbReference>